<keyword evidence="1" id="KW-1133">Transmembrane helix</keyword>
<accession>A0A376GL38</accession>
<organism evidence="2 3">
    <name type="scientific">Empedobacter falsenii</name>
    <dbReference type="NCBI Taxonomy" id="343874"/>
    <lineage>
        <taxon>Bacteria</taxon>
        <taxon>Pseudomonadati</taxon>
        <taxon>Bacteroidota</taxon>
        <taxon>Flavobacteriia</taxon>
        <taxon>Flavobacteriales</taxon>
        <taxon>Weeksellaceae</taxon>
        <taxon>Empedobacter</taxon>
    </lineage>
</organism>
<feature type="transmembrane region" description="Helical" evidence="1">
    <location>
        <begin position="47"/>
        <end position="65"/>
    </location>
</feature>
<proteinExistence type="predicted"/>
<evidence type="ECO:0000313" key="2">
    <source>
        <dbReference type="EMBL" id="STD59097.1"/>
    </source>
</evidence>
<reference evidence="2 3" key="1">
    <citation type="submission" date="2018-06" db="EMBL/GenBank/DDBJ databases">
        <authorList>
            <consortium name="Pathogen Informatics"/>
            <person name="Doyle S."/>
        </authorList>
    </citation>
    <scope>NUCLEOTIDE SEQUENCE [LARGE SCALE GENOMIC DNA]</scope>
    <source>
        <strain evidence="2 3">NCTC13456</strain>
    </source>
</reference>
<name>A0A376GL38_9FLAO</name>
<evidence type="ECO:0000313" key="3">
    <source>
        <dbReference type="Proteomes" id="UP000254737"/>
    </source>
</evidence>
<gene>
    <name evidence="2" type="ORF">NCTC13456_02727</name>
</gene>
<feature type="transmembrane region" description="Helical" evidence="1">
    <location>
        <begin position="77"/>
        <end position="99"/>
    </location>
</feature>
<keyword evidence="1" id="KW-0812">Transmembrane</keyword>
<dbReference type="AlphaFoldDB" id="A0A376GL38"/>
<dbReference type="Proteomes" id="UP000254737">
    <property type="component" value="Unassembled WGS sequence"/>
</dbReference>
<evidence type="ECO:0000256" key="1">
    <source>
        <dbReference type="SAM" id="Phobius"/>
    </source>
</evidence>
<keyword evidence="1" id="KW-0472">Membrane</keyword>
<sequence>MVSFFVKSIFKFDFTIFNKTIKMNKEKPLSELSLEELNEKRKKVNKLNLSIQIPLLLIAVVLLILKMTNKYDINVTFVILLSCSVTFIPLITGLAKINAEINTRKKRKSID</sequence>
<dbReference type="EMBL" id="UFXS01000001">
    <property type="protein sequence ID" value="STD59097.1"/>
    <property type="molecule type" value="Genomic_DNA"/>
</dbReference>
<protein>
    <submittedName>
        <fullName evidence="2">Uncharacterized protein</fullName>
    </submittedName>
</protein>